<accession>A0AA44F2V8</accession>
<dbReference type="EMBL" id="JAAMAY010000006">
    <property type="protein sequence ID" value="NTC27843.1"/>
    <property type="molecule type" value="Genomic_DNA"/>
</dbReference>
<organism evidence="1 2">
    <name type="scientific">Agrobacterium tumefaciens</name>
    <dbReference type="NCBI Taxonomy" id="358"/>
    <lineage>
        <taxon>Bacteria</taxon>
        <taxon>Pseudomonadati</taxon>
        <taxon>Pseudomonadota</taxon>
        <taxon>Alphaproteobacteria</taxon>
        <taxon>Hyphomicrobiales</taxon>
        <taxon>Rhizobiaceae</taxon>
        <taxon>Rhizobium/Agrobacterium group</taxon>
        <taxon>Agrobacterium</taxon>
        <taxon>Agrobacterium tumefaciens complex</taxon>
    </lineage>
</organism>
<comment type="caution">
    <text evidence="1">The sequence shown here is derived from an EMBL/GenBank/DDBJ whole genome shotgun (WGS) entry which is preliminary data.</text>
</comment>
<evidence type="ECO:0000313" key="2">
    <source>
        <dbReference type="Proteomes" id="UP000702952"/>
    </source>
</evidence>
<name>A0AA44F2V8_AGRTU</name>
<dbReference type="AlphaFoldDB" id="A0AA44F2V8"/>
<evidence type="ECO:0000313" key="1">
    <source>
        <dbReference type="EMBL" id="NTC27843.1"/>
    </source>
</evidence>
<sequence>MRNLPAHGQLLFLAGQRPMFAEKLAYFADPEFREMFDQV</sequence>
<protein>
    <submittedName>
        <fullName evidence="1">Uncharacterized protein</fullName>
    </submittedName>
</protein>
<proteinExistence type="predicted"/>
<gene>
    <name evidence="1" type="ORF">G6M46_06660</name>
</gene>
<dbReference type="Proteomes" id="UP000702952">
    <property type="component" value="Unassembled WGS sequence"/>
</dbReference>
<reference evidence="1" key="1">
    <citation type="journal article" date="2020" name="Science">
        <title>Unexpected conservation and global transmission of agrobacterial virulence plasmids.</title>
        <authorList>
            <person name="Weisberg A.J."/>
            <person name="Davis E.W. 2nd"/>
            <person name="Tabima J."/>
            <person name="Belcher M.S."/>
            <person name="Miller M."/>
            <person name="Kuo C.H."/>
            <person name="Loper J.E."/>
            <person name="Grunwald N.J."/>
            <person name="Putnam M.L."/>
            <person name="Chang J.H."/>
        </authorList>
    </citation>
    <scope>NUCLEOTIDE SEQUENCE</scope>
    <source>
        <strain evidence="1">17-1853-1a</strain>
    </source>
</reference>